<dbReference type="GO" id="GO:0016747">
    <property type="term" value="F:acyltransferase activity, transferring groups other than amino-acyl groups"/>
    <property type="evidence" value="ECO:0007669"/>
    <property type="project" value="InterPro"/>
</dbReference>
<proteinExistence type="predicted"/>
<keyword evidence="1" id="KW-1133">Transmembrane helix</keyword>
<protein>
    <submittedName>
        <fullName evidence="4">TraA-like protein</fullName>
    </submittedName>
</protein>
<dbReference type="InterPro" id="IPR041533">
    <property type="entry name" value="Bep_BID"/>
</dbReference>
<feature type="transmembrane region" description="Helical" evidence="1">
    <location>
        <begin position="54"/>
        <end position="73"/>
    </location>
</feature>
<evidence type="ECO:0000259" key="2">
    <source>
        <dbReference type="Pfam" id="PF01757"/>
    </source>
</evidence>
<dbReference type="PANTHER" id="PTHR23028">
    <property type="entry name" value="ACETYLTRANSFERASE"/>
    <property type="match status" value="1"/>
</dbReference>
<feature type="domain" description="Bartonella effector protein BID" evidence="3">
    <location>
        <begin position="241"/>
        <end position="284"/>
    </location>
</feature>
<comment type="caution">
    <text evidence="4">The sequence shown here is derived from an EMBL/GenBank/DDBJ whole genome shotgun (WGS) entry which is preliminary data.</text>
</comment>
<evidence type="ECO:0000259" key="3">
    <source>
        <dbReference type="Pfam" id="PF17841"/>
    </source>
</evidence>
<dbReference type="GO" id="GO:0009103">
    <property type="term" value="P:lipopolysaccharide biosynthetic process"/>
    <property type="evidence" value="ECO:0007669"/>
    <property type="project" value="TreeGrafter"/>
</dbReference>
<evidence type="ECO:0000313" key="4">
    <source>
        <dbReference type="EMBL" id="CVI25575.1"/>
    </source>
</evidence>
<feature type="transmembrane region" description="Helical" evidence="1">
    <location>
        <begin position="129"/>
        <end position="148"/>
    </location>
</feature>
<dbReference type="PANTHER" id="PTHR23028:SF53">
    <property type="entry name" value="ACYL_TRANSF_3 DOMAIN-CONTAINING PROTEIN"/>
    <property type="match status" value="1"/>
</dbReference>
<dbReference type="InterPro" id="IPR002656">
    <property type="entry name" value="Acyl_transf_3_dom"/>
</dbReference>
<gene>
    <name evidence="4" type="ORF">AGR4A_pTi0173</name>
</gene>
<sequence length="301" mass="34268">MPPPGLLVTVHEYGWLGVDIFFVLSGYLIGTQLFKEISRTGAVDFKSFYLRRAFHIFPAFFVVLGLYALVPVLRDNPAMQPLWKFATFMVNLGFDPRVGNALSQAWTLTVEEQFYLVLPLLVLLPYRRIGTGWVVALAGLLMLAGAMLRYERGQLYRDALRFSETCGLNIVQVARTLVRDRLDWTLRQKAKLVDLGKRLAAFAARLGMTQSPTTQMMKEAAPMVAGIKTFSGSVSDIVGDRLRTDPSLKRQWEEVSARFAYVFADPETAFRAMNFDALRQTRRWQSRSCRSWRLSRDLSVH</sequence>
<keyword evidence="1" id="KW-0812">Transmembrane</keyword>
<dbReference type="Pfam" id="PF17841">
    <property type="entry name" value="Bep_C_terminal"/>
    <property type="match status" value="1"/>
</dbReference>
<evidence type="ECO:0000256" key="1">
    <source>
        <dbReference type="SAM" id="Phobius"/>
    </source>
</evidence>
<dbReference type="EMBL" id="FCNL01000043">
    <property type="protein sequence ID" value="CVI25575.1"/>
    <property type="molecule type" value="Genomic_DNA"/>
</dbReference>
<evidence type="ECO:0000313" key="5">
    <source>
        <dbReference type="Proteomes" id="UP000192074"/>
    </source>
</evidence>
<accession>A0A822VEP8</accession>
<keyword evidence="1" id="KW-0472">Membrane</keyword>
<name>A0A822VEP8_AGRTU</name>
<reference evidence="4 5" key="1">
    <citation type="submission" date="2016-01" db="EMBL/GenBank/DDBJ databases">
        <authorList>
            <person name="Regsiter A."/>
            <person name="william w."/>
        </authorList>
    </citation>
    <scope>NUCLEOTIDE SEQUENCE [LARGE SCALE GENOMIC DNA]</scope>
    <source>
        <strain evidence="4 5">B6</strain>
    </source>
</reference>
<dbReference type="InterPro" id="IPR050879">
    <property type="entry name" value="Acyltransferase_3"/>
</dbReference>
<dbReference type="AlphaFoldDB" id="A0A822VEP8"/>
<dbReference type="Proteomes" id="UP000192074">
    <property type="component" value="Unassembled WGS sequence"/>
</dbReference>
<organism evidence="4 5">
    <name type="scientific">Agrobacterium tumefaciens str. B6</name>
    <dbReference type="NCBI Taxonomy" id="1183423"/>
    <lineage>
        <taxon>Bacteria</taxon>
        <taxon>Pseudomonadati</taxon>
        <taxon>Pseudomonadota</taxon>
        <taxon>Alphaproteobacteria</taxon>
        <taxon>Hyphomicrobiales</taxon>
        <taxon>Rhizobiaceae</taxon>
        <taxon>Rhizobium/Agrobacterium group</taxon>
        <taxon>Agrobacterium</taxon>
        <taxon>Agrobacterium tumefaciens complex</taxon>
    </lineage>
</organism>
<dbReference type="Pfam" id="PF01757">
    <property type="entry name" value="Acyl_transf_3"/>
    <property type="match status" value="1"/>
</dbReference>
<dbReference type="GO" id="GO:0016020">
    <property type="term" value="C:membrane"/>
    <property type="evidence" value="ECO:0007669"/>
    <property type="project" value="TreeGrafter"/>
</dbReference>
<feature type="transmembrane region" description="Helical" evidence="1">
    <location>
        <begin position="13"/>
        <end position="34"/>
    </location>
</feature>
<feature type="domain" description="Acyltransferase 3" evidence="2">
    <location>
        <begin position="17"/>
        <end position="143"/>
    </location>
</feature>